<evidence type="ECO:0000256" key="5">
    <source>
        <dbReference type="ARBA" id="ARBA00022631"/>
    </source>
</evidence>
<proteinExistence type="inferred from homology"/>
<dbReference type="SUPFAM" id="SSF49472">
    <property type="entry name" value="Transthyretin (synonym: prealbumin)"/>
    <property type="match status" value="1"/>
</dbReference>
<dbReference type="PANTHER" id="PTHR10395">
    <property type="entry name" value="URICASE AND TRANSTHYRETIN-RELATED"/>
    <property type="match status" value="1"/>
</dbReference>
<keyword evidence="6 7" id="KW-0378">Hydrolase</keyword>
<comment type="function">
    <text evidence="2">Catalyzes the hydrolysis of 5-hydroxyisourate (HIU) to 2-oxo-4-hydroxy-4-carboxy-5-ureidoimidazoline (OHCU).</text>
</comment>
<name>A0A2T4Y004_ENTCL</name>
<dbReference type="InterPro" id="IPR023418">
    <property type="entry name" value="Thyroxine_BS"/>
</dbReference>
<dbReference type="InterPro" id="IPR036817">
    <property type="entry name" value="Transthyretin/HIU_hydrolase_sf"/>
</dbReference>
<dbReference type="PANTHER" id="PTHR10395:SF7">
    <property type="entry name" value="5-HYDROXYISOURATE HYDROLASE"/>
    <property type="match status" value="1"/>
</dbReference>
<dbReference type="InterPro" id="IPR023416">
    <property type="entry name" value="Transthyretin/HIU_hydrolase_d"/>
</dbReference>
<dbReference type="EC" id="3.5.2.17" evidence="7"/>
<reference evidence="9 10" key="1">
    <citation type="submission" date="2018-04" db="EMBL/GenBank/DDBJ databases">
        <title>Genome sequencing reveals highly heavy metal resistance and biotechnology application of the novel Enterobacter cloacae amazonensis isolated from wastewater river in Manaus - Amazonas.</title>
        <authorList>
            <person name="Astolfi M.C.T."/>
            <person name="Carvalho E.B.D.S."/>
            <person name="Lacerda L.B."/>
            <person name="Pinto M.V."/>
            <person name="Nogueira V.B."/>
            <person name="Barros A.M."/>
            <person name="Astolfi-Filho S."/>
        </authorList>
    </citation>
    <scope>NUCLEOTIDE SEQUENCE [LARGE SCALE GENOMIC DNA]</scope>
    <source>
        <strain evidence="10">amazonensis</strain>
    </source>
</reference>
<gene>
    <name evidence="9" type="primary">uraH</name>
    <name evidence="9" type="ORF">DA103_11375</name>
</gene>
<comment type="subunit">
    <text evidence="4 7">Homotetramer.</text>
</comment>
<dbReference type="Pfam" id="PF00576">
    <property type="entry name" value="Transthyretin"/>
    <property type="match status" value="1"/>
</dbReference>
<dbReference type="OrthoDB" id="9792386at2"/>
<comment type="catalytic activity">
    <reaction evidence="1 7">
        <text>5-hydroxyisourate + H2O = 5-hydroxy-2-oxo-4-ureido-2,5-dihydro-1H-imidazole-5-carboxylate + H(+)</text>
        <dbReference type="Rhea" id="RHEA:23736"/>
        <dbReference type="ChEBI" id="CHEBI:15377"/>
        <dbReference type="ChEBI" id="CHEBI:15378"/>
        <dbReference type="ChEBI" id="CHEBI:18072"/>
        <dbReference type="ChEBI" id="CHEBI:58639"/>
        <dbReference type="EC" id="3.5.2.17"/>
    </reaction>
</comment>
<comment type="caution">
    <text evidence="9">The sequence shown here is derived from an EMBL/GenBank/DDBJ whole genome shotgun (WGS) entry which is preliminary data.</text>
</comment>
<accession>A0A2T4Y004</accession>
<dbReference type="RefSeq" id="WP_028019151.1">
    <property type="nucleotide sequence ID" value="NZ_JAWDAX010000016.1"/>
</dbReference>
<dbReference type="Proteomes" id="UP000241614">
    <property type="component" value="Unassembled WGS sequence"/>
</dbReference>
<evidence type="ECO:0000313" key="10">
    <source>
        <dbReference type="Proteomes" id="UP000241614"/>
    </source>
</evidence>
<evidence type="ECO:0000256" key="6">
    <source>
        <dbReference type="ARBA" id="ARBA00022801"/>
    </source>
</evidence>
<feature type="domain" description="Transthyretin/hydroxyisourate hydrolase" evidence="8">
    <location>
        <begin position="4"/>
        <end position="106"/>
    </location>
</feature>
<dbReference type="Gene3D" id="2.60.40.180">
    <property type="entry name" value="Transthyretin/hydroxyisourate hydrolase domain"/>
    <property type="match status" value="1"/>
</dbReference>
<dbReference type="PROSITE" id="PS00768">
    <property type="entry name" value="TRANSTHYRETIN_1"/>
    <property type="match status" value="1"/>
</dbReference>
<dbReference type="InterPro" id="IPR014306">
    <property type="entry name" value="Hydroxyisourate_hydrolase"/>
</dbReference>
<evidence type="ECO:0000256" key="7">
    <source>
        <dbReference type="RuleBase" id="RU361270"/>
    </source>
</evidence>
<evidence type="ECO:0000256" key="3">
    <source>
        <dbReference type="ARBA" id="ARBA00009850"/>
    </source>
</evidence>
<evidence type="ECO:0000256" key="4">
    <source>
        <dbReference type="ARBA" id="ARBA00011881"/>
    </source>
</evidence>
<evidence type="ECO:0000259" key="8">
    <source>
        <dbReference type="Pfam" id="PF00576"/>
    </source>
</evidence>
<dbReference type="NCBIfam" id="TIGR02962">
    <property type="entry name" value="hdxy_isourate"/>
    <property type="match status" value="1"/>
</dbReference>
<protein>
    <recommendedName>
        <fullName evidence="7">5-hydroxyisourate hydrolase</fullName>
        <shortName evidence="7">HIU hydrolase</shortName>
        <shortName evidence="7">HIUHase</shortName>
        <ecNumber evidence="7">3.5.2.17</ecNumber>
    </recommendedName>
</protein>
<evidence type="ECO:0000256" key="2">
    <source>
        <dbReference type="ARBA" id="ARBA00002704"/>
    </source>
</evidence>
<sequence length="107" mass="11720">MSTLSTHILDISTGKPAQGVTVYLQQEGKTLATDVTNAQGRITTFVPFLPAGRYRLVAEIGEWFRETGRDTLYPCAQIDFVTGGTAEEHFHLPFVIAPGGWSTYRGS</sequence>
<dbReference type="AlphaFoldDB" id="A0A2T4Y004"/>
<evidence type="ECO:0000313" key="9">
    <source>
        <dbReference type="EMBL" id="PTM35498.1"/>
    </source>
</evidence>
<keyword evidence="5 7" id="KW-0659">Purine metabolism</keyword>
<organism evidence="9 10">
    <name type="scientific">Enterobacter cloacae</name>
    <dbReference type="NCBI Taxonomy" id="550"/>
    <lineage>
        <taxon>Bacteria</taxon>
        <taxon>Pseudomonadati</taxon>
        <taxon>Pseudomonadota</taxon>
        <taxon>Gammaproteobacteria</taxon>
        <taxon>Enterobacterales</taxon>
        <taxon>Enterobacteriaceae</taxon>
        <taxon>Enterobacter</taxon>
        <taxon>Enterobacter cloacae complex</taxon>
    </lineage>
</organism>
<dbReference type="GO" id="GO:0006144">
    <property type="term" value="P:purine nucleobase metabolic process"/>
    <property type="evidence" value="ECO:0007669"/>
    <property type="project" value="UniProtKB-KW"/>
</dbReference>
<dbReference type="EMBL" id="PZPP01000013">
    <property type="protein sequence ID" value="PTM35498.1"/>
    <property type="molecule type" value="Genomic_DNA"/>
</dbReference>
<evidence type="ECO:0000256" key="1">
    <source>
        <dbReference type="ARBA" id="ARBA00001043"/>
    </source>
</evidence>
<comment type="similarity">
    <text evidence="3 7">Belongs to the transthyretin family. 5-hydroxyisourate hydrolase subfamily.</text>
</comment>
<dbReference type="GO" id="GO:0033971">
    <property type="term" value="F:hydroxyisourate hydrolase activity"/>
    <property type="evidence" value="ECO:0007669"/>
    <property type="project" value="UniProtKB-EC"/>
</dbReference>